<gene>
    <name evidence="2" type="ORF">ENF32_05855</name>
</gene>
<protein>
    <submittedName>
        <fullName evidence="2">Cupin domain-containing protein</fullName>
    </submittedName>
</protein>
<dbReference type="CDD" id="cd02222">
    <property type="entry name" value="cupin_TM1459-like"/>
    <property type="match status" value="1"/>
</dbReference>
<dbReference type="InterPro" id="IPR013096">
    <property type="entry name" value="Cupin_2"/>
</dbReference>
<dbReference type="AlphaFoldDB" id="A0A7C0U7A2"/>
<dbReference type="InterPro" id="IPR011051">
    <property type="entry name" value="RmlC_Cupin_sf"/>
</dbReference>
<organism evidence="2">
    <name type="scientific">Thermosulfidibacter takaii</name>
    <dbReference type="NCBI Taxonomy" id="412593"/>
    <lineage>
        <taxon>Bacteria</taxon>
        <taxon>Pseudomonadati</taxon>
        <taxon>Thermosulfidibacterota</taxon>
        <taxon>Thermosulfidibacteria</taxon>
        <taxon>Thermosulfidibacterales</taxon>
        <taxon>Thermosulfidibacteraceae</taxon>
    </lineage>
</organism>
<dbReference type="Proteomes" id="UP000885690">
    <property type="component" value="Unassembled WGS sequence"/>
</dbReference>
<dbReference type="PANTHER" id="PTHR37694">
    <property type="entry name" value="SLR8022 PROTEIN"/>
    <property type="match status" value="1"/>
</dbReference>
<dbReference type="Pfam" id="PF07883">
    <property type="entry name" value="Cupin_2"/>
    <property type="match status" value="1"/>
</dbReference>
<reference evidence="2" key="1">
    <citation type="journal article" date="2020" name="mSystems">
        <title>Genome- and Community-Level Interaction Insights into Carbon Utilization and Element Cycling Functions of Hydrothermarchaeota in Hydrothermal Sediment.</title>
        <authorList>
            <person name="Zhou Z."/>
            <person name="Liu Y."/>
            <person name="Xu W."/>
            <person name="Pan J."/>
            <person name="Luo Z.H."/>
            <person name="Li M."/>
        </authorList>
    </citation>
    <scope>NUCLEOTIDE SEQUENCE [LARGE SCALE GENOMIC DNA]</scope>
    <source>
        <strain evidence="2">HyVt-115</strain>
    </source>
</reference>
<accession>A0A7C0U7A2</accession>
<feature type="domain" description="Cupin type-2" evidence="1">
    <location>
        <begin position="41"/>
        <end position="108"/>
    </location>
</feature>
<dbReference type="SUPFAM" id="SSF51182">
    <property type="entry name" value="RmlC-like cupins"/>
    <property type="match status" value="1"/>
</dbReference>
<evidence type="ECO:0000313" key="2">
    <source>
        <dbReference type="EMBL" id="HDD53571.1"/>
    </source>
</evidence>
<proteinExistence type="predicted"/>
<dbReference type="InterPro" id="IPR014710">
    <property type="entry name" value="RmlC-like_jellyroll"/>
</dbReference>
<evidence type="ECO:0000259" key="1">
    <source>
        <dbReference type="Pfam" id="PF07883"/>
    </source>
</evidence>
<dbReference type="PANTHER" id="PTHR37694:SF1">
    <property type="entry name" value="SLR8022 PROTEIN"/>
    <property type="match status" value="1"/>
</dbReference>
<dbReference type="EMBL" id="DQWS01000220">
    <property type="protein sequence ID" value="HDD53571.1"/>
    <property type="molecule type" value="Genomic_DNA"/>
</dbReference>
<sequence length="113" mass="12515">MVVKHWKEVGEMKPSEPGAGGVKLRVLIGEEEGAPNFIMRYFTVEPGGQTPYHTHPWEHEVFVLSGKGEVRQGSGRWSIGPGSVVYVAPGEEHQFLNVGEEPLEFLCMIPISK</sequence>
<dbReference type="Gene3D" id="2.60.120.10">
    <property type="entry name" value="Jelly Rolls"/>
    <property type="match status" value="1"/>
</dbReference>
<name>A0A7C0U7A2_9BACT</name>
<comment type="caution">
    <text evidence="2">The sequence shown here is derived from an EMBL/GenBank/DDBJ whole genome shotgun (WGS) entry which is preliminary data.</text>
</comment>